<feature type="domain" description="Dienelactone hydrolase" evidence="1">
    <location>
        <begin position="3"/>
        <end position="221"/>
    </location>
</feature>
<dbReference type="Pfam" id="PF01738">
    <property type="entry name" value="DLH"/>
    <property type="match status" value="1"/>
</dbReference>
<dbReference type="GO" id="GO:0016787">
    <property type="term" value="F:hydrolase activity"/>
    <property type="evidence" value="ECO:0007669"/>
    <property type="project" value="UniProtKB-KW"/>
</dbReference>
<evidence type="ECO:0000259" key="1">
    <source>
        <dbReference type="Pfam" id="PF01738"/>
    </source>
</evidence>
<sequence>MHGFLAYDDSHRKKRPAILVIHDWSGRNEFACKKAEMLADMGYVGFAVDMFGEARLGETLDEKKGLMQPLINDRALLRERIQAALDTVREIPEVDSQQIAAIGFCFGGLCALDLARSGASIQGVVSFHGLLNKPENLKTETIKAKVLALHGYDDPMGKPEQVNEFCNEMTQAKADWQVHMYGHTQHAFTNPKANDKDLGTVYDAVAEMRSMQSMRNFLAEIFA</sequence>
<keyword evidence="2" id="KW-0378">Hydrolase</keyword>
<dbReference type="EMBL" id="LNYH01000149">
    <property type="protein sequence ID" value="KTD14478.1"/>
    <property type="molecule type" value="Genomic_DNA"/>
</dbReference>
<dbReference type="Gene3D" id="3.40.50.1820">
    <property type="entry name" value="alpha/beta hydrolase"/>
    <property type="match status" value="1"/>
</dbReference>
<evidence type="ECO:0000313" key="2">
    <source>
        <dbReference type="EMBL" id="KTD14478.1"/>
    </source>
</evidence>
<dbReference type="AlphaFoldDB" id="A0A0W0V2Y3"/>
<organism evidence="2 3">
    <name type="scientific">Legionella israelensis</name>
    <dbReference type="NCBI Taxonomy" id="454"/>
    <lineage>
        <taxon>Bacteria</taxon>
        <taxon>Pseudomonadati</taxon>
        <taxon>Pseudomonadota</taxon>
        <taxon>Gammaproteobacteria</taxon>
        <taxon>Legionellales</taxon>
        <taxon>Legionellaceae</taxon>
        <taxon>Legionella</taxon>
    </lineage>
</organism>
<dbReference type="InterPro" id="IPR029058">
    <property type="entry name" value="AB_hydrolase_fold"/>
</dbReference>
<dbReference type="InterPro" id="IPR050261">
    <property type="entry name" value="FrsA_esterase"/>
</dbReference>
<dbReference type="PANTHER" id="PTHR22946:SF0">
    <property type="entry name" value="DIENELACTONE HYDROLASE DOMAIN-CONTAINING PROTEIN"/>
    <property type="match status" value="1"/>
</dbReference>
<dbReference type="InterPro" id="IPR002925">
    <property type="entry name" value="Dienelactn_hydro"/>
</dbReference>
<proteinExistence type="predicted"/>
<accession>A0A0W0V2Y3</accession>
<dbReference type="PANTHER" id="PTHR22946">
    <property type="entry name" value="DIENELACTONE HYDROLASE DOMAIN-CONTAINING PROTEIN-RELATED"/>
    <property type="match status" value="1"/>
</dbReference>
<dbReference type="SUPFAM" id="SSF53474">
    <property type="entry name" value="alpha/beta-Hydrolases"/>
    <property type="match status" value="1"/>
</dbReference>
<dbReference type="PATRIC" id="fig|454.4.peg.2972"/>
<reference evidence="2 3" key="1">
    <citation type="submission" date="2015-11" db="EMBL/GenBank/DDBJ databases">
        <title>Genomic analysis of 38 Legionella species identifies large and diverse effector repertoires.</title>
        <authorList>
            <person name="Burstein D."/>
            <person name="Amaro F."/>
            <person name="Zusman T."/>
            <person name="Lifshitz Z."/>
            <person name="Cohen O."/>
            <person name="Gilbert J.A."/>
            <person name="Pupko T."/>
            <person name="Shuman H.A."/>
            <person name="Segal G."/>
        </authorList>
    </citation>
    <scope>NUCLEOTIDE SEQUENCE [LARGE SCALE GENOMIC DNA]</scope>
    <source>
        <strain evidence="2 3">Bercovier 4</strain>
    </source>
</reference>
<dbReference type="Proteomes" id="UP000054761">
    <property type="component" value="Unassembled WGS sequence"/>
</dbReference>
<protein>
    <submittedName>
        <fullName evidence="2">Dienelactone hydrolase</fullName>
    </submittedName>
</protein>
<gene>
    <name evidence="2" type="ORF">Lisr_2706</name>
</gene>
<evidence type="ECO:0000313" key="3">
    <source>
        <dbReference type="Proteomes" id="UP000054761"/>
    </source>
</evidence>
<name>A0A0W0V2Y3_9GAMM</name>
<comment type="caution">
    <text evidence="2">The sequence shown here is derived from an EMBL/GenBank/DDBJ whole genome shotgun (WGS) entry which is preliminary data.</text>
</comment>
<keyword evidence="3" id="KW-1185">Reference proteome</keyword>